<comment type="caution">
    <text evidence="2">The sequence shown here is derived from an EMBL/GenBank/DDBJ whole genome shotgun (WGS) entry which is preliminary data.</text>
</comment>
<feature type="chain" id="PRO_5033007864" evidence="1">
    <location>
        <begin position="25"/>
        <end position="47"/>
    </location>
</feature>
<dbReference type="EMBL" id="WEKV01000014">
    <property type="protein sequence ID" value="KAB7783730.1"/>
    <property type="molecule type" value="Genomic_DNA"/>
</dbReference>
<reference evidence="2 3" key="1">
    <citation type="submission" date="2019-10" db="EMBL/GenBank/DDBJ databases">
        <title>Draft Genome Sequence of the Caffeine Degrading Methylotroph Methylorubrum populi PINKEL.</title>
        <authorList>
            <person name="Dawson S.C."/>
            <person name="Zhang X."/>
            <person name="Wright M.E."/>
            <person name="Sharma G."/>
            <person name="Langner J.T."/>
            <person name="Ditty J.L."/>
            <person name="Subuyuj G.A."/>
        </authorList>
    </citation>
    <scope>NUCLEOTIDE SEQUENCE [LARGE SCALE GENOMIC DNA]</scope>
    <source>
        <strain evidence="2 3">Pinkel</strain>
    </source>
</reference>
<gene>
    <name evidence="2" type="ORF">F8B43_3653</name>
</gene>
<dbReference type="AlphaFoldDB" id="A0A833J3A3"/>
<sequence length="47" mass="5197">MMQRIQRVLASVASLIALGLQARAAGRLPDADRTRVQARIRAGERPR</sequence>
<evidence type="ECO:0000313" key="3">
    <source>
        <dbReference type="Proteomes" id="UP000469949"/>
    </source>
</evidence>
<evidence type="ECO:0000313" key="2">
    <source>
        <dbReference type="EMBL" id="KAB7783730.1"/>
    </source>
</evidence>
<protein>
    <submittedName>
        <fullName evidence="2">Uncharacterized protein</fullName>
    </submittedName>
</protein>
<keyword evidence="1" id="KW-0732">Signal</keyword>
<organism evidence="2 3">
    <name type="scientific">Methylorubrum populi</name>
    <dbReference type="NCBI Taxonomy" id="223967"/>
    <lineage>
        <taxon>Bacteria</taxon>
        <taxon>Pseudomonadati</taxon>
        <taxon>Pseudomonadota</taxon>
        <taxon>Alphaproteobacteria</taxon>
        <taxon>Hyphomicrobiales</taxon>
        <taxon>Methylobacteriaceae</taxon>
        <taxon>Methylorubrum</taxon>
    </lineage>
</organism>
<feature type="signal peptide" evidence="1">
    <location>
        <begin position="1"/>
        <end position="24"/>
    </location>
</feature>
<accession>A0A833J3A3</accession>
<name>A0A833J3A3_9HYPH</name>
<dbReference type="Proteomes" id="UP000469949">
    <property type="component" value="Unassembled WGS sequence"/>
</dbReference>
<evidence type="ECO:0000256" key="1">
    <source>
        <dbReference type="SAM" id="SignalP"/>
    </source>
</evidence>
<proteinExistence type="predicted"/>